<feature type="transmembrane region" description="Helical" evidence="1">
    <location>
        <begin position="118"/>
        <end position="140"/>
    </location>
</feature>
<dbReference type="SUPFAM" id="SSF55785">
    <property type="entry name" value="PYP-like sensor domain (PAS domain)"/>
    <property type="match status" value="1"/>
</dbReference>
<dbReference type="Pfam" id="PF00563">
    <property type="entry name" value="EAL"/>
    <property type="match status" value="1"/>
</dbReference>
<dbReference type="SUPFAM" id="SSF141868">
    <property type="entry name" value="EAL domain-like"/>
    <property type="match status" value="1"/>
</dbReference>
<dbReference type="InterPro" id="IPR035965">
    <property type="entry name" value="PAS-like_dom_sf"/>
</dbReference>
<feature type="transmembrane region" description="Helical" evidence="1">
    <location>
        <begin position="218"/>
        <end position="239"/>
    </location>
</feature>
<dbReference type="PANTHER" id="PTHR44757">
    <property type="entry name" value="DIGUANYLATE CYCLASE DGCP"/>
    <property type="match status" value="1"/>
</dbReference>
<dbReference type="CDD" id="cd01949">
    <property type="entry name" value="GGDEF"/>
    <property type="match status" value="1"/>
</dbReference>
<name>A0ABS3KRH8_9PROT</name>
<evidence type="ECO:0000259" key="2">
    <source>
        <dbReference type="PROSITE" id="PS50883"/>
    </source>
</evidence>
<dbReference type="InterPro" id="IPR000160">
    <property type="entry name" value="GGDEF_dom"/>
</dbReference>
<reference evidence="5 6" key="1">
    <citation type="submission" date="2020-09" db="EMBL/GenBank/DDBJ databases">
        <title>Roseomonas.</title>
        <authorList>
            <person name="Zhu W."/>
        </authorList>
    </citation>
    <scope>NUCLEOTIDE SEQUENCE [LARGE SCALE GENOMIC DNA]</scope>
    <source>
        <strain evidence="5 6">573</strain>
    </source>
</reference>
<dbReference type="CDD" id="cd00130">
    <property type="entry name" value="PAS"/>
    <property type="match status" value="1"/>
</dbReference>
<feature type="transmembrane region" description="Helical" evidence="1">
    <location>
        <begin position="146"/>
        <end position="165"/>
    </location>
</feature>
<keyword evidence="1" id="KW-1133">Transmembrane helix</keyword>
<dbReference type="RefSeq" id="WP_207417889.1">
    <property type="nucleotide sequence ID" value="NZ_CP061177.1"/>
</dbReference>
<evidence type="ECO:0000313" key="6">
    <source>
        <dbReference type="Proteomes" id="UP001518989"/>
    </source>
</evidence>
<keyword evidence="1" id="KW-0812">Transmembrane</keyword>
<dbReference type="Gene3D" id="3.30.450.20">
    <property type="entry name" value="PAS domain"/>
    <property type="match status" value="1"/>
</dbReference>
<dbReference type="Gene3D" id="3.20.20.450">
    <property type="entry name" value="EAL domain"/>
    <property type="match status" value="1"/>
</dbReference>
<dbReference type="InterPro" id="IPR013767">
    <property type="entry name" value="PAS_fold"/>
</dbReference>
<sequence>MMNVLSCITYDHNLWLVAVSAFICLLGCVTKTMLLARVRDVDTTHRRRWIAFAAVIFGCSIWSLHFVAMLAFEPAQEMAYDLGLTSISIVVAAGGTMLALMAWHLLAGPKRIALGGLLIGLAITGMHYIGVAAMSFAGFLLLDWNYVAASVAVSVVFATFALARADRLDSLPRRLEVAGWLSLAICGLHFTGMTAITVVPGFANTQASAGTVLGTTTLAIAVGSVSVIILLASLAAIMVERRLTQQALQDLDRMRLLSNLAKEVLFIHRDGIVLEVNRAGERLFKASAGELIGRPVLSLFTEQTTPLLVRRSRCPLQEREPEEVTFQAVDGTQGPAELSCQPIQYLGSAAIAVALRDLSEAKRDEARMRYLARVDTLTDLPNRHTLLERLDIALDSAAQHRGSVAIAYIDLDRFKVVNDLYGHAAGDALLIQASKRVLAEIGPSDTFARIGGDEFALILTGDPQPERVSAVANRIVEALGRAFQIEGHRIEIGASIGIAFYPDDGATRDTLLRAADAAMYRVKQEGRCGLRFYEASMNASLQLRLQLEQELAGAIERGELILHYQPLVNGITGEVETFEALIRWQHPSRGMIPPSDFIPLAEGTGLIDGIGRWVVEQACRDAAAWEQPWRVSLNVSPSQFRRSDLTGIIANGLRVNALNPERIVVEVTEGVLIEDTAKAVMTLNRLRDLGVRIALDDFGTGYSSLSYLQLFRFDKIKIDKSFIRKLGQNEDALTLTRAIVNLGHNLGLHVTAEGVETQTQLDMLQTLGCDQIQGFLVARPAPMGAFTELNRARVSALFAKGRQRRAGEM</sequence>
<dbReference type="NCBIfam" id="TIGR00229">
    <property type="entry name" value="sensory_box"/>
    <property type="match status" value="1"/>
</dbReference>
<feature type="domain" description="GGDEF" evidence="3">
    <location>
        <begin position="402"/>
        <end position="535"/>
    </location>
</feature>
<feature type="domain" description="MHYT" evidence="4">
    <location>
        <begin position="12"/>
        <end position="199"/>
    </location>
</feature>
<evidence type="ECO:0000313" key="5">
    <source>
        <dbReference type="EMBL" id="MBO1080071.1"/>
    </source>
</evidence>
<dbReference type="Gene3D" id="3.30.70.270">
    <property type="match status" value="1"/>
</dbReference>
<dbReference type="InterPro" id="IPR000014">
    <property type="entry name" value="PAS"/>
</dbReference>
<proteinExistence type="predicted"/>
<gene>
    <name evidence="5" type="ORF">IAI61_13610</name>
</gene>
<feature type="transmembrane region" description="Helical" evidence="1">
    <location>
        <begin position="12"/>
        <end position="29"/>
    </location>
</feature>
<dbReference type="InterPro" id="IPR043128">
    <property type="entry name" value="Rev_trsase/Diguanyl_cyclase"/>
</dbReference>
<dbReference type="SUPFAM" id="SSF55073">
    <property type="entry name" value="Nucleotide cyclase"/>
    <property type="match status" value="1"/>
</dbReference>
<comment type="caution">
    <text evidence="5">The sequence shown here is derived from an EMBL/GenBank/DDBJ whole genome shotgun (WGS) entry which is preliminary data.</text>
</comment>
<dbReference type="PROSITE" id="PS50883">
    <property type="entry name" value="EAL"/>
    <property type="match status" value="1"/>
</dbReference>
<dbReference type="NCBIfam" id="TIGR00254">
    <property type="entry name" value="GGDEF"/>
    <property type="match status" value="1"/>
</dbReference>
<feature type="transmembrane region" description="Helical" evidence="1">
    <location>
        <begin position="49"/>
        <end position="72"/>
    </location>
</feature>
<dbReference type="InterPro" id="IPR001633">
    <property type="entry name" value="EAL_dom"/>
</dbReference>
<feature type="transmembrane region" description="Helical" evidence="1">
    <location>
        <begin position="84"/>
        <end position="106"/>
    </location>
</feature>
<dbReference type="EMBL" id="JACTNG010000007">
    <property type="protein sequence ID" value="MBO1080071.1"/>
    <property type="molecule type" value="Genomic_DNA"/>
</dbReference>
<dbReference type="SMART" id="SM00267">
    <property type="entry name" value="GGDEF"/>
    <property type="match status" value="1"/>
</dbReference>
<dbReference type="InterPro" id="IPR029787">
    <property type="entry name" value="Nucleotide_cyclase"/>
</dbReference>
<dbReference type="InterPro" id="IPR005330">
    <property type="entry name" value="MHYT_dom"/>
</dbReference>
<dbReference type="Proteomes" id="UP001518989">
    <property type="component" value="Unassembled WGS sequence"/>
</dbReference>
<dbReference type="SMART" id="SM00091">
    <property type="entry name" value="PAS"/>
    <property type="match status" value="1"/>
</dbReference>
<dbReference type="Pfam" id="PF00989">
    <property type="entry name" value="PAS"/>
    <property type="match status" value="1"/>
</dbReference>
<evidence type="ECO:0000259" key="4">
    <source>
        <dbReference type="PROSITE" id="PS50924"/>
    </source>
</evidence>
<dbReference type="SMART" id="SM00052">
    <property type="entry name" value="EAL"/>
    <property type="match status" value="1"/>
</dbReference>
<organism evidence="5 6">
    <name type="scientific">Roseomonas haemaphysalidis</name>
    <dbReference type="NCBI Taxonomy" id="2768162"/>
    <lineage>
        <taxon>Bacteria</taxon>
        <taxon>Pseudomonadati</taxon>
        <taxon>Pseudomonadota</taxon>
        <taxon>Alphaproteobacteria</taxon>
        <taxon>Acetobacterales</taxon>
        <taxon>Roseomonadaceae</taxon>
        <taxon>Roseomonas</taxon>
    </lineage>
</organism>
<protein>
    <submittedName>
        <fullName evidence="5">EAL domain-containing protein</fullName>
    </submittedName>
</protein>
<dbReference type="Pfam" id="PF03707">
    <property type="entry name" value="MHYT"/>
    <property type="match status" value="2"/>
</dbReference>
<dbReference type="PROSITE" id="PS50924">
    <property type="entry name" value="MHYT"/>
    <property type="match status" value="1"/>
</dbReference>
<dbReference type="InterPro" id="IPR052155">
    <property type="entry name" value="Biofilm_reg_signaling"/>
</dbReference>
<dbReference type="Pfam" id="PF00990">
    <property type="entry name" value="GGDEF"/>
    <property type="match status" value="1"/>
</dbReference>
<dbReference type="PROSITE" id="PS50887">
    <property type="entry name" value="GGDEF"/>
    <property type="match status" value="1"/>
</dbReference>
<dbReference type="PANTHER" id="PTHR44757:SF2">
    <property type="entry name" value="BIOFILM ARCHITECTURE MAINTENANCE PROTEIN MBAA"/>
    <property type="match status" value="1"/>
</dbReference>
<keyword evidence="1" id="KW-0472">Membrane</keyword>
<evidence type="ECO:0000256" key="1">
    <source>
        <dbReference type="PROSITE-ProRule" id="PRU00244"/>
    </source>
</evidence>
<dbReference type="InterPro" id="IPR035919">
    <property type="entry name" value="EAL_sf"/>
</dbReference>
<dbReference type="CDD" id="cd01948">
    <property type="entry name" value="EAL"/>
    <property type="match status" value="1"/>
</dbReference>
<feature type="domain" description="EAL" evidence="2">
    <location>
        <begin position="544"/>
        <end position="794"/>
    </location>
</feature>
<accession>A0ABS3KRH8</accession>
<evidence type="ECO:0000259" key="3">
    <source>
        <dbReference type="PROSITE" id="PS50887"/>
    </source>
</evidence>
<feature type="transmembrane region" description="Helical" evidence="1">
    <location>
        <begin position="177"/>
        <end position="198"/>
    </location>
</feature>
<keyword evidence="6" id="KW-1185">Reference proteome</keyword>